<evidence type="ECO:0000259" key="1">
    <source>
        <dbReference type="Pfam" id="PF05050"/>
    </source>
</evidence>
<gene>
    <name evidence="2" type="ORF">ACFO1S_09135</name>
</gene>
<keyword evidence="3" id="KW-1185">Reference proteome</keyword>
<evidence type="ECO:0000313" key="2">
    <source>
        <dbReference type="EMBL" id="MFC4303618.1"/>
    </source>
</evidence>
<sequence>MSFHTVYIGNGRLLCRTGYGGKLLLPSDDLSLTPEIALAGDIELPLARYFLNHVRPGHRVLDIGANIGYFSVLLGMLVGPEGKLWAYEPYPELNAFLFDNLSINYLHDRTEVVAKAAYSSQATLAFHASRKFMGNSSLHEPSPAYLRHYRDEFRELRVEAEPLDARAEEFGVIDFAKLDIEGGEYHALVGMEGLLPDRVRHLVFELNRPLLAEDWEPFCSLLRRYRDDYGKRFALLSAEGLPVPIELERLLAKTGYPFALIYD</sequence>
<dbReference type="GO" id="GO:0032259">
    <property type="term" value="P:methylation"/>
    <property type="evidence" value="ECO:0007669"/>
    <property type="project" value="UniProtKB-KW"/>
</dbReference>
<dbReference type="NCBIfam" id="TIGR01444">
    <property type="entry name" value="fkbM_fam"/>
    <property type="match status" value="1"/>
</dbReference>
<dbReference type="RefSeq" id="WP_204602671.1">
    <property type="nucleotide sequence ID" value="NZ_JBHSED010000013.1"/>
</dbReference>
<comment type="caution">
    <text evidence="2">The sequence shown here is derived from an EMBL/GenBank/DDBJ whole genome shotgun (WGS) entry which is preliminary data.</text>
</comment>
<protein>
    <submittedName>
        <fullName evidence="2">FkbM family methyltransferase</fullName>
    </submittedName>
</protein>
<dbReference type="Gene3D" id="3.40.50.150">
    <property type="entry name" value="Vaccinia Virus protein VP39"/>
    <property type="match status" value="1"/>
</dbReference>
<evidence type="ECO:0000313" key="3">
    <source>
        <dbReference type="Proteomes" id="UP001595755"/>
    </source>
</evidence>
<dbReference type="EMBL" id="JBHSED010000013">
    <property type="protein sequence ID" value="MFC4303618.1"/>
    <property type="molecule type" value="Genomic_DNA"/>
</dbReference>
<dbReference type="PANTHER" id="PTHR34203:SF15">
    <property type="entry name" value="SLL1173 PROTEIN"/>
    <property type="match status" value="1"/>
</dbReference>
<dbReference type="Pfam" id="PF05050">
    <property type="entry name" value="Methyltransf_21"/>
    <property type="match status" value="1"/>
</dbReference>
<dbReference type="SUPFAM" id="SSF53335">
    <property type="entry name" value="S-adenosyl-L-methionine-dependent methyltransferases"/>
    <property type="match status" value="1"/>
</dbReference>
<name>A0ABV8S9R4_9BACL</name>
<organism evidence="2 3">
    <name type="scientific">Cohnella boryungensis</name>
    <dbReference type="NCBI Taxonomy" id="768479"/>
    <lineage>
        <taxon>Bacteria</taxon>
        <taxon>Bacillati</taxon>
        <taxon>Bacillota</taxon>
        <taxon>Bacilli</taxon>
        <taxon>Bacillales</taxon>
        <taxon>Paenibacillaceae</taxon>
        <taxon>Cohnella</taxon>
    </lineage>
</organism>
<dbReference type="InterPro" id="IPR006342">
    <property type="entry name" value="FkbM_mtfrase"/>
</dbReference>
<proteinExistence type="predicted"/>
<keyword evidence="2" id="KW-0489">Methyltransferase</keyword>
<keyword evidence="2" id="KW-0808">Transferase</keyword>
<dbReference type="Proteomes" id="UP001595755">
    <property type="component" value="Unassembled WGS sequence"/>
</dbReference>
<dbReference type="InterPro" id="IPR052514">
    <property type="entry name" value="SAM-dependent_MTase"/>
</dbReference>
<feature type="domain" description="Methyltransferase FkbM" evidence="1">
    <location>
        <begin position="62"/>
        <end position="231"/>
    </location>
</feature>
<dbReference type="PANTHER" id="PTHR34203">
    <property type="entry name" value="METHYLTRANSFERASE, FKBM FAMILY PROTEIN"/>
    <property type="match status" value="1"/>
</dbReference>
<reference evidence="3" key="1">
    <citation type="journal article" date="2019" name="Int. J. Syst. Evol. Microbiol.">
        <title>The Global Catalogue of Microorganisms (GCM) 10K type strain sequencing project: providing services to taxonomists for standard genome sequencing and annotation.</title>
        <authorList>
            <consortium name="The Broad Institute Genomics Platform"/>
            <consortium name="The Broad Institute Genome Sequencing Center for Infectious Disease"/>
            <person name="Wu L."/>
            <person name="Ma J."/>
        </authorList>
    </citation>
    <scope>NUCLEOTIDE SEQUENCE [LARGE SCALE GENOMIC DNA]</scope>
    <source>
        <strain evidence="3">CGMCC 4.1641</strain>
    </source>
</reference>
<dbReference type="GO" id="GO:0008168">
    <property type="term" value="F:methyltransferase activity"/>
    <property type="evidence" value="ECO:0007669"/>
    <property type="project" value="UniProtKB-KW"/>
</dbReference>
<dbReference type="InterPro" id="IPR029063">
    <property type="entry name" value="SAM-dependent_MTases_sf"/>
</dbReference>
<accession>A0ABV8S9R4</accession>